<dbReference type="STRING" id="446470.Snas_0687"/>
<keyword evidence="3 5" id="KW-0238">DNA-binding</keyword>
<dbReference type="SMART" id="SM00862">
    <property type="entry name" value="Trans_reg_C"/>
    <property type="match status" value="1"/>
</dbReference>
<accession>D3Q701</accession>
<evidence type="ECO:0000256" key="1">
    <source>
        <dbReference type="ARBA" id="ARBA00005820"/>
    </source>
</evidence>
<dbReference type="AlphaFoldDB" id="D3Q701"/>
<dbReference type="GO" id="GO:0000160">
    <property type="term" value="P:phosphorelay signal transduction system"/>
    <property type="evidence" value="ECO:0007669"/>
    <property type="project" value="InterPro"/>
</dbReference>
<dbReference type="eggNOG" id="COG3903">
    <property type="taxonomic scope" value="Bacteria"/>
</dbReference>
<dbReference type="InterPro" id="IPR019734">
    <property type="entry name" value="TPR_rpt"/>
</dbReference>
<dbReference type="eggNOG" id="COG3629">
    <property type="taxonomic scope" value="Bacteria"/>
</dbReference>
<dbReference type="Proteomes" id="UP000000844">
    <property type="component" value="Chromosome"/>
</dbReference>
<protein>
    <submittedName>
        <fullName evidence="8">Transcriptional regulator, SARP family</fullName>
    </submittedName>
</protein>
<keyword evidence="9" id="KW-1185">Reference proteome</keyword>
<dbReference type="InterPro" id="IPR036388">
    <property type="entry name" value="WH-like_DNA-bd_sf"/>
</dbReference>
<dbReference type="InterPro" id="IPR027417">
    <property type="entry name" value="P-loop_NTPase"/>
</dbReference>
<dbReference type="Pfam" id="PF13424">
    <property type="entry name" value="TPR_12"/>
    <property type="match status" value="1"/>
</dbReference>
<dbReference type="KEGG" id="sna:Snas_0687"/>
<dbReference type="InterPro" id="IPR011990">
    <property type="entry name" value="TPR-like_helical_dom_sf"/>
</dbReference>
<dbReference type="SUPFAM" id="SSF48452">
    <property type="entry name" value="TPR-like"/>
    <property type="match status" value="3"/>
</dbReference>
<feature type="region of interest" description="Disordered" evidence="6">
    <location>
        <begin position="240"/>
        <end position="260"/>
    </location>
</feature>
<evidence type="ECO:0000256" key="3">
    <source>
        <dbReference type="ARBA" id="ARBA00023125"/>
    </source>
</evidence>
<dbReference type="InterPro" id="IPR005158">
    <property type="entry name" value="BTAD"/>
</dbReference>
<dbReference type="Pfam" id="PF00486">
    <property type="entry name" value="Trans_reg_C"/>
    <property type="match status" value="1"/>
</dbReference>
<evidence type="ECO:0000256" key="5">
    <source>
        <dbReference type="PROSITE-ProRule" id="PRU01091"/>
    </source>
</evidence>
<feature type="DNA-binding region" description="OmpR/PhoB-type" evidence="5">
    <location>
        <begin position="1"/>
        <end position="92"/>
    </location>
</feature>
<keyword evidence="4" id="KW-0804">Transcription</keyword>
<dbReference type="SUPFAM" id="SSF46894">
    <property type="entry name" value="C-terminal effector domain of the bipartite response regulators"/>
    <property type="match status" value="1"/>
</dbReference>
<organism evidence="8 9">
    <name type="scientific">Stackebrandtia nassauensis (strain DSM 44728 / CIP 108903 / NRRL B-16338 / NBRC 102104 / LLR-40K-21)</name>
    <dbReference type="NCBI Taxonomy" id="446470"/>
    <lineage>
        <taxon>Bacteria</taxon>
        <taxon>Bacillati</taxon>
        <taxon>Actinomycetota</taxon>
        <taxon>Actinomycetes</taxon>
        <taxon>Glycomycetales</taxon>
        <taxon>Glycomycetaceae</taxon>
        <taxon>Stackebrandtia</taxon>
    </lineage>
</organism>
<dbReference type="EMBL" id="CP001778">
    <property type="protein sequence ID" value="ADD40400.1"/>
    <property type="molecule type" value="Genomic_DNA"/>
</dbReference>
<dbReference type="PROSITE" id="PS51755">
    <property type="entry name" value="OMPR_PHOB"/>
    <property type="match status" value="1"/>
</dbReference>
<dbReference type="GO" id="GO:0003677">
    <property type="term" value="F:DNA binding"/>
    <property type="evidence" value="ECO:0007669"/>
    <property type="project" value="UniProtKB-UniRule"/>
</dbReference>
<dbReference type="PRINTS" id="PR00364">
    <property type="entry name" value="DISEASERSIST"/>
</dbReference>
<dbReference type="GO" id="GO:0006355">
    <property type="term" value="P:regulation of DNA-templated transcription"/>
    <property type="evidence" value="ECO:0007669"/>
    <property type="project" value="InterPro"/>
</dbReference>
<dbReference type="SMART" id="SM01043">
    <property type="entry name" value="BTAD"/>
    <property type="match status" value="1"/>
</dbReference>
<sequence>MEFRILGPLDVRLDGSTVPILGQHQPKLLALLLLENDRTVSLGRMVDALWDDDPPATAKRQVQNAMAALRRSLTEAELDPVARVGEGYRLTTSELDHSEFTTLVRRGRGAAEAGRFDTAFMTLTDALGVWRGPALAGIPGRIFEAAANRLEEERLSVMEDRFAAALASDRSAEFVGELRELVAEHPYRQRFTQHLMTALHRVGQTEVALAAFDHLGSRLRDDLGLDPDPDLRRLRDSIRDGEDSTIHSSAVVSTQAPPPAQLPASIRGFIGRGEQLSELDALLAENPQHSVAVLSGVGGSGKTALAIHWAAENREQFPDGQLYVNLRGFDTTEPVKPVDALHAFIRALGHNGDSPASIDDAVTLYRSLLARRRVLVVLDNALNADQVRPLLPIGVNVTLVTSRERLTPLTTTESAQSVSLDALSRSEAFDLLTVMIDTRRLHEDELAVYRLTDLCGHLPLALRMAGANLANRPHTSVATFVDELDSSSDRLELLAVEGDPKAALTSVFDRSIAAISDEARLLLLRLGFIPTADYAEELVIELSTEEADKTRELLTRLADAHLLERHRPNRYRFHDLIKAYVSTRLTVELDETTRDELVRRFTDWQVSTPRGEEFDNIVEACRAWRRRPRIWKLAAGLRRLLHWTVNVHTVTQLATQLLAETIEAGDPYGEIEMRHLLGMTAWVAGHADEAERYCREAIALAAVQGDGDANGTIRTNLSTVLSTRGGFDEAAQLLAETLELAEQTGATVDREVRALNLGALYRQLGRYDDAWRIVVSSEVETRTTVPQSTALPAGMLYFDMGRYADLKAWLSWVLAEEYSQLVPPQVRTIALGLRGEVHRIEGEYEAARTDLDQAIAIAERSGRTAIAYEARCTLAQLHCDTGEAERGLALVEHVLATPDAARKPDLLALARLTAARISRRIGEFPTANHHVSAALEISESISQPLRIGRCLLEKALLCADLGDGSQAETLGRQARDIFDDLGVPEAEHARSLLDTLRAAPLQR</sequence>
<name>D3Q701_STANL</name>
<dbReference type="Gene3D" id="3.40.50.300">
    <property type="entry name" value="P-loop containing nucleotide triphosphate hydrolases"/>
    <property type="match status" value="1"/>
</dbReference>
<dbReference type="Gene3D" id="1.25.40.10">
    <property type="entry name" value="Tetratricopeptide repeat domain"/>
    <property type="match status" value="3"/>
</dbReference>
<dbReference type="PANTHER" id="PTHR35807">
    <property type="entry name" value="TRANSCRIPTIONAL REGULATOR REDD-RELATED"/>
    <property type="match status" value="1"/>
</dbReference>
<dbReference type="PANTHER" id="PTHR35807:SF1">
    <property type="entry name" value="TRANSCRIPTIONAL REGULATOR REDD"/>
    <property type="match status" value="1"/>
</dbReference>
<dbReference type="GO" id="GO:0043531">
    <property type="term" value="F:ADP binding"/>
    <property type="evidence" value="ECO:0007669"/>
    <property type="project" value="InterPro"/>
</dbReference>
<comment type="similarity">
    <text evidence="1">Belongs to the AfsR/DnrI/RedD regulatory family.</text>
</comment>
<dbReference type="InterPro" id="IPR051677">
    <property type="entry name" value="AfsR-DnrI-RedD_regulator"/>
</dbReference>
<dbReference type="Pfam" id="PF03704">
    <property type="entry name" value="BTAD"/>
    <property type="match status" value="1"/>
</dbReference>
<evidence type="ECO:0000256" key="4">
    <source>
        <dbReference type="ARBA" id="ARBA00023163"/>
    </source>
</evidence>
<evidence type="ECO:0000256" key="2">
    <source>
        <dbReference type="ARBA" id="ARBA00023015"/>
    </source>
</evidence>
<dbReference type="CDD" id="cd15831">
    <property type="entry name" value="BTAD"/>
    <property type="match status" value="1"/>
</dbReference>
<proteinExistence type="inferred from homology"/>
<feature type="domain" description="OmpR/PhoB-type" evidence="7">
    <location>
        <begin position="1"/>
        <end position="92"/>
    </location>
</feature>
<keyword evidence="2" id="KW-0805">Transcription regulation</keyword>
<dbReference type="HOGENOM" id="CLU_004665_2_0_11"/>
<evidence type="ECO:0000256" key="6">
    <source>
        <dbReference type="SAM" id="MobiDB-lite"/>
    </source>
</evidence>
<reference evidence="8 9" key="1">
    <citation type="journal article" date="2009" name="Stand. Genomic Sci.">
        <title>Complete genome sequence of Stackebrandtia nassauensis type strain (LLR-40K-21).</title>
        <authorList>
            <person name="Munk C."/>
            <person name="Lapidus A."/>
            <person name="Copeland A."/>
            <person name="Jando M."/>
            <person name="Mayilraj S."/>
            <person name="Glavina Del Rio T."/>
            <person name="Nolan M."/>
            <person name="Chen F."/>
            <person name="Lucas S."/>
            <person name="Tice H."/>
            <person name="Cheng J.F."/>
            <person name="Han C."/>
            <person name="Detter J.C."/>
            <person name="Bruce D."/>
            <person name="Goodwin L."/>
            <person name="Chain P."/>
            <person name="Pitluck S."/>
            <person name="Goker M."/>
            <person name="Ovchinikova G."/>
            <person name="Pati A."/>
            <person name="Ivanova N."/>
            <person name="Mavromatis K."/>
            <person name="Chen A."/>
            <person name="Palaniappan K."/>
            <person name="Land M."/>
            <person name="Hauser L."/>
            <person name="Chang Y.J."/>
            <person name="Jeffries C.D."/>
            <person name="Bristow J."/>
            <person name="Eisen J.A."/>
            <person name="Markowitz V."/>
            <person name="Hugenholtz P."/>
            <person name="Kyrpides N.C."/>
            <person name="Klenk H.P."/>
        </authorList>
    </citation>
    <scope>NUCLEOTIDE SEQUENCE [LARGE SCALE GENOMIC DNA]</scope>
    <source>
        <strain evidence="9">DSM 44728 / CIP 108903 / NRRL B-16338 / NBRC 102104 / LLR-40K-21</strain>
    </source>
</reference>
<evidence type="ECO:0000313" key="8">
    <source>
        <dbReference type="EMBL" id="ADD40400.1"/>
    </source>
</evidence>
<dbReference type="InterPro" id="IPR016032">
    <property type="entry name" value="Sig_transdc_resp-reg_C-effctor"/>
</dbReference>
<evidence type="ECO:0000313" key="9">
    <source>
        <dbReference type="Proteomes" id="UP000000844"/>
    </source>
</evidence>
<dbReference type="Gene3D" id="1.10.10.10">
    <property type="entry name" value="Winged helix-like DNA-binding domain superfamily/Winged helix DNA-binding domain"/>
    <property type="match status" value="1"/>
</dbReference>
<feature type="compositionally biased region" description="Polar residues" evidence="6">
    <location>
        <begin position="246"/>
        <end position="255"/>
    </location>
</feature>
<dbReference type="SMART" id="SM00028">
    <property type="entry name" value="TPR"/>
    <property type="match status" value="4"/>
</dbReference>
<gene>
    <name evidence="8" type="ordered locus">Snas_0687</name>
</gene>
<evidence type="ECO:0000259" key="7">
    <source>
        <dbReference type="PROSITE" id="PS51755"/>
    </source>
</evidence>
<dbReference type="InterPro" id="IPR001867">
    <property type="entry name" value="OmpR/PhoB-type_DNA-bd"/>
</dbReference>
<dbReference type="SUPFAM" id="SSF52540">
    <property type="entry name" value="P-loop containing nucleoside triphosphate hydrolases"/>
    <property type="match status" value="1"/>
</dbReference>